<dbReference type="InterPro" id="IPR037066">
    <property type="entry name" value="Plug_dom_sf"/>
</dbReference>
<evidence type="ECO:0000256" key="5">
    <source>
        <dbReference type="ARBA" id="ARBA00023077"/>
    </source>
</evidence>
<organism evidence="13 14">
    <name type="scientific">Chitinophaga costaii</name>
    <dbReference type="NCBI Taxonomy" id="1335309"/>
    <lineage>
        <taxon>Bacteria</taxon>
        <taxon>Pseudomonadati</taxon>
        <taxon>Bacteroidota</taxon>
        <taxon>Chitinophagia</taxon>
        <taxon>Chitinophagales</taxon>
        <taxon>Chitinophagaceae</taxon>
        <taxon>Chitinophaga</taxon>
    </lineage>
</organism>
<evidence type="ECO:0000256" key="1">
    <source>
        <dbReference type="ARBA" id="ARBA00004571"/>
    </source>
</evidence>
<protein>
    <submittedName>
        <fullName evidence="13">TonB-linked outer membrane protein, SusC/RagA family</fullName>
    </submittedName>
</protein>
<feature type="domain" description="TonB-dependent receptor-like beta-barrel" evidence="11">
    <location>
        <begin position="455"/>
        <end position="934"/>
    </location>
</feature>
<keyword evidence="4 8" id="KW-0812">Transmembrane</keyword>
<evidence type="ECO:0000256" key="6">
    <source>
        <dbReference type="ARBA" id="ARBA00023136"/>
    </source>
</evidence>
<evidence type="ECO:0000256" key="9">
    <source>
        <dbReference type="RuleBase" id="RU003357"/>
    </source>
</evidence>
<reference evidence="13 14" key="1">
    <citation type="submission" date="2016-08" db="EMBL/GenBank/DDBJ databases">
        <authorList>
            <person name="Seilhamer J.J."/>
        </authorList>
    </citation>
    <scope>NUCLEOTIDE SEQUENCE [LARGE SCALE GENOMIC DNA]</scope>
    <source>
        <strain evidence="13 14">A37T2</strain>
    </source>
</reference>
<dbReference type="Pfam" id="PF07715">
    <property type="entry name" value="Plug"/>
    <property type="match status" value="1"/>
</dbReference>
<comment type="subcellular location">
    <subcellularLocation>
        <location evidence="1 8">Cell outer membrane</location>
        <topology evidence="1 8">Multi-pass membrane protein</topology>
    </subcellularLocation>
</comment>
<dbReference type="STRING" id="1335309.GA0116948_10376"/>
<evidence type="ECO:0000256" key="4">
    <source>
        <dbReference type="ARBA" id="ARBA00022692"/>
    </source>
</evidence>
<evidence type="ECO:0000259" key="11">
    <source>
        <dbReference type="Pfam" id="PF00593"/>
    </source>
</evidence>
<dbReference type="InterPro" id="IPR023997">
    <property type="entry name" value="TonB-dep_OMP_SusC/RagA_CS"/>
</dbReference>
<dbReference type="NCBIfam" id="TIGR04057">
    <property type="entry name" value="SusC_RagA_signa"/>
    <property type="match status" value="1"/>
</dbReference>
<evidence type="ECO:0000313" key="14">
    <source>
        <dbReference type="Proteomes" id="UP000242818"/>
    </source>
</evidence>
<gene>
    <name evidence="13" type="ORF">GA0116948_10376</name>
</gene>
<feature type="signal peptide" evidence="10">
    <location>
        <begin position="1"/>
        <end position="26"/>
    </location>
</feature>
<proteinExistence type="inferred from homology"/>
<keyword evidence="7 8" id="KW-0998">Cell outer membrane</keyword>
<evidence type="ECO:0000256" key="7">
    <source>
        <dbReference type="ARBA" id="ARBA00023237"/>
    </source>
</evidence>
<keyword evidence="10" id="KW-0732">Signal</keyword>
<dbReference type="InterPro" id="IPR000531">
    <property type="entry name" value="Beta-barrel_TonB"/>
</dbReference>
<keyword evidence="2 8" id="KW-0813">Transport</keyword>
<evidence type="ECO:0000259" key="12">
    <source>
        <dbReference type="Pfam" id="PF07715"/>
    </source>
</evidence>
<dbReference type="Gene3D" id="2.60.40.1120">
    <property type="entry name" value="Carboxypeptidase-like, regulatory domain"/>
    <property type="match status" value="1"/>
</dbReference>
<comment type="similarity">
    <text evidence="8 9">Belongs to the TonB-dependent receptor family.</text>
</comment>
<dbReference type="InterPro" id="IPR039426">
    <property type="entry name" value="TonB-dep_rcpt-like"/>
</dbReference>
<evidence type="ECO:0000256" key="10">
    <source>
        <dbReference type="SAM" id="SignalP"/>
    </source>
</evidence>
<dbReference type="OrthoDB" id="9768177at2"/>
<evidence type="ECO:0000256" key="8">
    <source>
        <dbReference type="PROSITE-ProRule" id="PRU01360"/>
    </source>
</evidence>
<dbReference type="AlphaFoldDB" id="A0A1C4BGA1"/>
<dbReference type="Proteomes" id="UP000242818">
    <property type="component" value="Unassembled WGS sequence"/>
</dbReference>
<dbReference type="GO" id="GO:0009279">
    <property type="term" value="C:cell outer membrane"/>
    <property type="evidence" value="ECO:0007669"/>
    <property type="project" value="UniProtKB-SubCell"/>
</dbReference>
<dbReference type="InterPro" id="IPR023996">
    <property type="entry name" value="TonB-dep_OMP_SusC/RagA"/>
</dbReference>
<dbReference type="EMBL" id="FMAR01000003">
    <property type="protein sequence ID" value="SCC05728.1"/>
    <property type="molecule type" value="Genomic_DNA"/>
</dbReference>
<dbReference type="InterPro" id="IPR036942">
    <property type="entry name" value="Beta-barrel_TonB_sf"/>
</dbReference>
<evidence type="ECO:0000256" key="3">
    <source>
        <dbReference type="ARBA" id="ARBA00022452"/>
    </source>
</evidence>
<dbReference type="NCBIfam" id="TIGR04056">
    <property type="entry name" value="OMP_RagA_SusC"/>
    <property type="match status" value="1"/>
</dbReference>
<name>A0A1C4BGA1_9BACT</name>
<evidence type="ECO:0000256" key="2">
    <source>
        <dbReference type="ARBA" id="ARBA00022448"/>
    </source>
</evidence>
<dbReference type="Gene3D" id="2.40.170.20">
    <property type="entry name" value="TonB-dependent receptor, beta-barrel domain"/>
    <property type="match status" value="1"/>
</dbReference>
<dbReference type="PROSITE" id="PS52016">
    <property type="entry name" value="TONB_DEPENDENT_REC_3"/>
    <property type="match status" value="1"/>
</dbReference>
<dbReference type="Gene3D" id="2.170.130.10">
    <property type="entry name" value="TonB-dependent receptor, plug domain"/>
    <property type="match status" value="1"/>
</dbReference>
<sequence length="1091" mass="119041">MKKHFYHLLALSCCAFLLLLGNSAFAQQQITGRVTDHANGSGLPGVSVAVKGTSKGTATGADGSFSVSANKGQVLVFSFVGYNNQEIVIGSGPVLVSLEEKVGSLDEVVVTGYSSQRKKDLTGAVAVVNVDNLKTQPVANVNSQLQGQVSGVTVVGSGQPGQQPQVKIRGINTFGNNTPLYVVDGVPTQNIDDLNPNDIANMQVLKDASSATIYGARAANGVIIVSTRRGSAGKIRVNYDGYVGTQRPPSGNVWNLATPQENANLMWTAYKNSNTTPPSEQYGSGATPVLPDYILPKGAKEGDPGTTLADYKVNPLYTDPNQVGGPGFNQIIKANKQGTDWFHEIFKPAIITSHNISAAGGGEQGSYFFSGNYYNQQGTLDRTYEKRYTVRANTVFNVTKSIRLGENLSYSIIDNPQVGILAEGSGIGMAFREPNIIPVYDIGGNYAGTHAPGFGNARNPVAIQERTRNNKTVATRLLGNVFGEVDFLKYFTVRTSFGGQSFSFNNHQFTFPEYENSENVVTNSYTENAGNGFDYTWTNTLNYHQVFGRYHDVKVLLGSEAFNEFGRNVGGTSTGYFSFDPAYVTLGTGSGSPTNYSNNYNDALYSLFARVDYAFHDKYLIGGVIRRDGSSKFGSNNRYGNFPAVSAAWRISQEGFMKNISWISDLKIRGGYGVMGNQINVGPANGFTLYTPDKNNSYYDITGADGGSTLGFYRSQLGNPNAKWESDANSNIGIDASLFKGKLEVTADYYKKDIKDLLYQVEKPGTQGQATFPFLNISSMKNTGFDASVSTNLDFTHDLHFTATGTITTYKNTITKIADASYFDQESRRFNGQYIIRNQVGHPVSSFYGYKIVGFFNSQSEIDAANLQAQKATGNPEAKYEEGIGLGRFRYADTNNDGQITADDKQFLGSPNPKFTYGLNIGLSYKGFDWSMFLYGSQGGKIWNDIKWWTDFYSSFVSVKSKDAVYNSWTPEHHNAKLPIQETTAYTSTVNAPNSYFVENGSFLRCRNMVLGYTLPSDLLKRARIDRLRIYIQAANLFTITKYSGIDPEIGTAQNPQTGSGSNNYGTTNFGIDTGGYPNTRNFLVGANLTF</sequence>
<dbReference type="InterPro" id="IPR008969">
    <property type="entry name" value="CarboxyPept-like_regulatory"/>
</dbReference>
<dbReference type="SUPFAM" id="SSF56935">
    <property type="entry name" value="Porins"/>
    <property type="match status" value="1"/>
</dbReference>
<keyword evidence="14" id="KW-1185">Reference proteome</keyword>
<dbReference type="RefSeq" id="WP_089709928.1">
    <property type="nucleotide sequence ID" value="NZ_FMAR01000003.1"/>
</dbReference>
<dbReference type="SUPFAM" id="SSF49464">
    <property type="entry name" value="Carboxypeptidase regulatory domain-like"/>
    <property type="match status" value="1"/>
</dbReference>
<dbReference type="Pfam" id="PF00593">
    <property type="entry name" value="TonB_dep_Rec_b-barrel"/>
    <property type="match status" value="1"/>
</dbReference>
<accession>A0A1C4BGA1</accession>
<keyword evidence="3 8" id="KW-1134">Transmembrane beta strand</keyword>
<keyword evidence="6 8" id="KW-0472">Membrane</keyword>
<keyword evidence="5 9" id="KW-0798">TonB box</keyword>
<feature type="chain" id="PRO_5008689302" evidence="10">
    <location>
        <begin position="27"/>
        <end position="1091"/>
    </location>
</feature>
<evidence type="ECO:0000313" key="13">
    <source>
        <dbReference type="EMBL" id="SCC05728.1"/>
    </source>
</evidence>
<feature type="domain" description="TonB-dependent receptor plug" evidence="12">
    <location>
        <begin position="118"/>
        <end position="222"/>
    </location>
</feature>
<dbReference type="InterPro" id="IPR012910">
    <property type="entry name" value="Plug_dom"/>
</dbReference>
<dbReference type="Pfam" id="PF13715">
    <property type="entry name" value="CarbopepD_reg_2"/>
    <property type="match status" value="1"/>
</dbReference>